<keyword evidence="2" id="KW-1185">Reference proteome</keyword>
<dbReference type="Proteomes" id="UP000218334">
    <property type="component" value="Unassembled WGS sequence"/>
</dbReference>
<evidence type="ECO:0000313" key="2">
    <source>
        <dbReference type="Proteomes" id="UP000218334"/>
    </source>
</evidence>
<reference evidence="2" key="1">
    <citation type="journal article" date="2017" name="Nat. Ecol. Evol.">
        <title>Genome expansion and lineage-specific genetic innovations in the forest pathogenic fungi Armillaria.</title>
        <authorList>
            <person name="Sipos G."/>
            <person name="Prasanna A.N."/>
            <person name="Walter M.C."/>
            <person name="O'Connor E."/>
            <person name="Balint B."/>
            <person name="Krizsan K."/>
            <person name="Kiss B."/>
            <person name="Hess J."/>
            <person name="Varga T."/>
            <person name="Slot J."/>
            <person name="Riley R."/>
            <person name="Boka B."/>
            <person name="Rigling D."/>
            <person name="Barry K."/>
            <person name="Lee J."/>
            <person name="Mihaltcheva S."/>
            <person name="LaButti K."/>
            <person name="Lipzen A."/>
            <person name="Waldron R."/>
            <person name="Moloney N.M."/>
            <person name="Sperisen C."/>
            <person name="Kredics L."/>
            <person name="Vagvoelgyi C."/>
            <person name="Patrignani A."/>
            <person name="Fitzpatrick D."/>
            <person name="Nagy I."/>
            <person name="Doyle S."/>
            <person name="Anderson J.B."/>
            <person name="Grigoriev I.V."/>
            <person name="Gueldener U."/>
            <person name="Muensterkoetter M."/>
            <person name="Nagy L.G."/>
        </authorList>
    </citation>
    <scope>NUCLEOTIDE SEQUENCE [LARGE SCALE GENOMIC DNA]</scope>
    <source>
        <strain evidence="2">28-4</strain>
    </source>
</reference>
<dbReference type="AlphaFoldDB" id="A0A2H3CRN8"/>
<evidence type="ECO:0000313" key="1">
    <source>
        <dbReference type="EMBL" id="PBK78803.1"/>
    </source>
</evidence>
<sequence>MDKPLPEVIVSLSRDLHGPVASKPYARGWLISEIYFFWNKVRRSRPWAHPLLRHPCEDLPWQCRSLVSIPWPFFGCQEIGSQFARSSFPCIYFECVVLAQQPGWHMTDYLPPYVPLDPRASSRTSTAFPQGSKLSDSHAAPLDGNLWGGDVY</sequence>
<protein>
    <submittedName>
        <fullName evidence="1">Uncharacterized protein</fullName>
    </submittedName>
</protein>
<accession>A0A2H3CRN8</accession>
<gene>
    <name evidence="1" type="ORF">ARMSODRAFT_55097</name>
</gene>
<proteinExistence type="predicted"/>
<name>A0A2H3CRN8_9AGAR</name>
<dbReference type="EMBL" id="KZ293415">
    <property type="protein sequence ID" value="PBK78803.1"/>
    <property type="molecule type" value="Genomic_DNA"/>
</dbReference>
<organism evidence="1 2">
    <name type="scientific">Armillaria solidipes</name>
    <dbReference type="NCBI Taxonomy" id="1076256"/>
    <lineage>
        <taxon>Eukaryota</taxon>
        <taxon>Fungi</taxon>
        <taxon>Dikarya</taxon>
        <taxon>Basidiomycota</taxon>
        <taxon>Agaricomycotina</taxon>
        <taxon>Agaricomycetes</taxon>
        <taxon>Agaricomycetidae</taxon>
        <taxon>Agaricales</taxon>
        <taxon>Marasmiineae</taxon>
        <taxon>Physalacriaceae</taxon>
        <taxon>Armillaria</taxon>
    </lineage>
</organism>